<dbReference type="InterPro" id="IPR004006">
    <property type="entry name" value="DhaK_dom"/>
</dbReference>
<keyword evidence="2" id="KW-0547">Nucleotide-binding</keyword>
<dbReference type="Gene3D" id="3.40.50.10440">
    <property type="entry name" value="Dihydroxyacetone kinase, domain 1"/>
    <property type="match status" value="1"/>
</dbReference>
<comment type="caution">
    <text evidence="8">The sequence shown here is derived from an EMBL/GenBank/DDBJ whole genome shotgun (WGS) entry which is preliminary data.</text>
</comment>
<dbReference type="GO" id="GO:0019563">
    <property type="term" value="P:glycerol catabolic process"/>
    <property type="evidence" value="ECO:0007669"/>
    <property type="project" value="TreeGrafter"/>
</dbReference>
<dbReference type="GO" id="GO:0005524">
    <property type="term" value="F:ATP binding"/>
    <property type="evidence" value="ECO:0007669"/>
    <property type="project" value="UniProtKB-KW"/>
</dbReference>
<dbReference type="Pfam" id="PF02733">
    <property type="entry name" value="Dak1"/>
    <property type="match status" value="1"/>
</dbReference>
<keyword evidence="1" id="KW-0808">Transferase</keyword>
<dbReference type="PATRIC" id="fig|1684.4.peg.575"/>
<dbReference type="InterPro" id="IPR004007">
    <property type="entry name" value="DhaL_dom"/>
</dbReference>
<evidence type="ECO:0000256" key="1">
    <source>
        <dbReference type="ARBA" id="ARBA00022679"/>
    </source>
</evidence>
<dbReference type="GO" id="GO:0004371">
    <property type="term" value="F:glycerone kinase activity"/>
    <property type="evidence" value="ECO:0007669"/>
    <property type="project" value="InterPro"/>
</dbReference>
<dbReference type="PANTHER" id="PTHR28629:SF4">
    <property type="entry name" value="TRIOKINASE_FMN CYCLASE"/>
    <property type="match status" value="1"/>
</dbReference>
<dbReference type="SUPFAM" id="SSF82549">
    <property type="entry name" value="DAK1/DegV-like"/>
    <property type="match status" value="1"/>
</dbReference>
<evidence type="ECO:0000256" key="5">
    <source>
        <dbReference type="SAM" id="MobiDB-lite"/>
    </source>
</evidence>
<dbReference type="PROSITE" id="PS51481">
    <property type="entry name" value="DHAK"/>
    <property type="match status" value="1"/>
</dbReference>
<dbReference type="Proteomes" id="UP000033648">
    <property type="component" value="Unassembled WGS sequence"/>
</dbReference>
<dbReference type="InterPro" id="IPR050861">
    <property type="entry name" value="Dihydroxyacetone_Kinase"/>
</dbReference>
<evidence type="ECO:0000259" key="6">
    <source>
        <dbReference type="PROSITE" id="PS51480"/>
    </source>
</evidence>
<dbReference type="FunFam" id="1.25.40.340:FF:000002">
    <property type="entry name" value="Dihydroxyacetone kinase, L subunit"/>
    <property type="match status" value="1"/>
</dbReference>
<evidence type="ECO:0000256" key="4">
    <source>
        <dbReference type="ARBA" id="ARBA00022840"/>
    </source>
</evidence>
<sequence length="588" mass="61912">MACRIDDVGEFATESIRGFVQANPGYVKACPGGVIRSTRSRNDQVALVIGGGMGHYPAFAGLVGPGMAHAAVQGNIFASPSARQVVDVCRRADQGRGIILIFGNYEGDRLNFNQAARTLRAEGHDVRVLPVTDDLYSAPPDRIQERRGIAGDMAVFKIAGAACAAGMDLDSVEALAIRANACTRSLGVAFSGCTLPGSDKPLFSVPEGRMSLGLGIHGEPGIGQTDRPTIDGLADLLVRRLMDERPDDRQMHGAHVAPILNGLGALKSDELFAVYNAVQRHLSQLGLRLIQPLVGEFCTSFDMSGLSLSLCWLDEELEPLWCASAETPALHLGNHVDSSQTDIDAKVSAQEDGPTEKEEQATPESKQAAQSLARIMQTVMQCVNDNVDYLGRIDAVAGDGDHGLGMQRGAEAASKAADEAIATGSGCRTALKQAAEAWADKAGGTSGALWGELLTSLAGHLSDSSRPGKEEIAEGWLDADKQLMEFGGAKPGDKTMIDAVHPFVQAFTSSGDSLANTWRHAAEAARHGAEETADMLPKKGRAKAHGSKDLGTPDPGAVSFAMIVQAVSPVLNDLASQEQCNADKVVLS</sequence>
<evidence type="ECO:0000256" key="2">
    <source>
        <dbReference type="ARBA" id="ARBA00022741"/>
    </source>
</evidence>
<dbReference type="PROSITE" id="PS51480">
    <property type="entry name" value="DHAL"/>
    <property type="match status" value="1"/>
</dbReference>
<feature type="domain" description="DhaK" evidence="7">
    <location>
        <begin position="7"/>
        <end position="330"/>
    </location>
</feature>
<evidence type="ECO:0000256" key="3">
    <source>
        <dbReference type="ARBA" id="ARBA00022777"/>
    </source>
</evidence>
<dbReference type="Pfam" id="PF02734">
    <property type="entry name" value="Dak2"/>
    <property type="match status" value="1"/>
</dbReference>
<dbReference type="EMBL" id="JWME01000006">
    <property type="protein sequence ID" value="KJY51993.1"/>
    <property type="molecule type" value="Genomic_DNA"/>
</dbReference>
<dbReference type="SMART" id="SM01120">
    <property type="entry name" value="Dak2"/>
    <property type="match status" value="1"/>
</dbReference>
<dbReference type="PANTHER" id="PTHR28629">
    <property type="entry name" value="TRIOKINASE/FMN CYCLASE"/>
    <property type="match status" value="1"/>
</dbReference>
<dbReference type="AlphaFoldDB" id="A0A0F4L187"/>
<reference evidence="8 9" key="1">
    <citation type="submission" date="2014-12" db="EMBL/GenBank/DDBJ databases">
        <title>Comparative genomics of the lactic acid bacteria isolated from the honey bee gut.</title>
        <authorList>
            <person name="Ellegaard K.M."/>
            <person name="Tamarit D."/>
            <person name="Javelind E."/>
            <person name="Olofsson T."/>
            <person name="Andersson S.G."/>
            <person name="Vasquez A."/>
        </authorList>
    </citation>
    <scope>NUCLEOTIDE SEQUENCE [LARGE SCALE GENOMIC DNA]</scope>
    <source>
        <strain evidence="8 9">Bin2</strain>
    </source>
</reference>
<feature type="domain" description="DhaL" evidence="6">
    <location>
        <begin position="370"/>
        <end position="569"/>
    </location>
</feature>
<keyword evidence="3 8" id="KW-0418">Kinase</keyword>
<protein>
    <submittedName>
        <fullName evidence="8">Dihydroxyacetone kinase</fullName>
    </submittedName>
</protein>
<proteinExistence type="predicted"/>
<name>A0A0F4L187_9BIFI</name>
<evidence type="ECO:0000259" key="7">
    <source>
        <dbReference type="PROSITE" id="PS51481"/>
    </source>
</evidence>
<accession>A0A0F4L187</accession>
<organism evidence="8 9">
    <name type="scientific">Bifidobacterium asteroides</name>
    <dbReference type="NCBI Taxonomy" id="1684"/>
    <lineage>
        <taxon>Bacteria</taxon>
        <taxon>Bacillati</taxon>
        <taxon>Actinomycetota</taxon>
        <taxon>Actinomycetes</taxon>
        <taxon>Bifidobacteriales</taxon>
        <taxon>Bifidobacteriaceae</taxon>
        <taxon>Bifidobacterium</taxon>
    </lineage>
</organism>
<dbReference type="SUPFAM" id="SSF101473">
    <property type="entry name" value="DhaL-like"/>
    <property type="match status" value="1"/>
</dbReference>
<evidence type="ECO:0000313" key="8">
    <source>
        <dbReference type="EMBL" id="KJY51993.1"/>
    </source>
</evidence>
<dbReference type="Gene3D" id="1.25.40.340">
    <property type="match status" value="1"/>
</dbReference>
<dbReference type="GO" id="GO:0005829">
    <property type="term" value="C:cytosol"/>
    <property type="evidence" value="ECO:0007669"/>
    <property type="project" value="TreeGrafter"/>
</dbReference>
<keyword evidence="4" id="KW-0067">ATP-binding</keyword>
<dbReference type="InterPro" id="IPR036117">
    <property type="entry name" value="DhaL_dom_sf"/>
</dbReference>
<gene>
    <name evidence="8" type="ORF">JF69_05320</name>
</gene>
<dbReference type="Gene3D" id="3.30.1180.20">
    <property type="entry name" value="Dihydroxyacetone kinase, domain 2"/>
    <property type="match status" value="1"/>
</dbReference>
<dbReference type="FunFam" id="3.40.50.10440:FF:000001">
    <property type="entry name" value="Dihydroxyacetone kinase, DhaK subunit"/>
    <property type="match status" value="1"/>
</dbReference>
<dbReference type="NCBIfam" id="NF011049">
    <property type="entry name" value="PRK14479.1"/>
    <property type="match status" value="1"/>
</dbReference>
<evidence type="ECO:0000313" key="9">
    <source>
        <dbReference type="Proteomes" id="UP000033648"/>
    </source>
</evidence>
<dbReference type="OrthoDB" id="9806345at2"/>
<feature type="region of interest" description="Disordered" evidence="5">
    <location>
        <begin position="347"/>
        <end position="369"/>
    </location>
</feature>
<feature type="region of interest" description="Disordered" evidence="5">
    <location>
        <begin position="528"/>
        <end position="552"/>
    </location>
</feature>